<dbReference type="InterPro" id="IPR002645">
    <property type="entry name" value="STAS_dom"/>
</dbReference>
<feature type="domain" description="STAS" evidence="3">
    <location>
        <begin position="1"/>
        <end position="110"/>
    </location>
</feature>
<comment type="similarity">
    <text evidence="1 2">Belongs to the anti-sigma-factor antagonist family.</text>
</comment>
<gene>
    <name evidence="4" type="ORF">GCM10023351_34380</name>
</gene>
<evidence type="ECO:0000256" key="1">
    <source>
        <dbReference type="ARBA" id="ARBA00009013"/>
    </source>
</evidence>
<proteinExistence type="inferred from homology"/>
<comment type="caution">
    <text evidence="4">The sequence shown here is derived from an EMBL/GenBank/DDBJ whole genome shotgun (WGS) entry which is preliminary data.</text>
</comment>
<dbReference type="PANTHER" id="PTHR33495">
    <property type="entry name" value="ANTI-SIGMA FACTOR ANTAGONIST TM_1081-RELATED-RELATED"/>
    <property type="match status" value="1"/>
</dbReference>
<evidence type="ECO:0000313" key="4">
    <source>
        <dbReference type="EMBL" id="GAA4785715.1"/>
    </source>
</evidence>
<dbReference type="NCBIfam" id="TIGR00377">
    <property type="entry name" value="ant_ant_sig"/>
    <property type="match status" value="1"/>
</dbReference>
<dbReference type="Pfam" id="PF01740">
    <property type="entry name" value="STAS"/>
    <property type="match status" value="1"/>
</dbReference>
<keyword evidence="5" id="KW-1185">Reference proteome</keyword>
<dbReference type="PROSITE" id="PS50801">
    <property type="entry name" value="STAS"/>
    <property type="match status" value="1"/>
</dbReference>
<dbReference type="Proteomes" id="UP001501645">
    <property type="component" value="Unassembled WGS sequence"/>
</dbReference>
<dbReference type="InterPro" id="IPR036513">
    <property type="entry name" value="STAS_dom_sf"/>
</dbReference>
<dbReference type="RefSeq" id="WP_345442161.1">
    <property type="nucleotide sequence ID" value="NZ_BAABKO010000008.1"/>
</dbReference>
<accession>A0ABP9ATG4</accession>
<reference evidence="5" key="1">
    <citation type="journal article" date="2019" name="Int. J. Syst. Evol. Microbiol.">
        <title>The Global Catalogue of Microorganisms (GCM) 10K type strain sequencing project: providing services to taxonomists for standard genome sequencing and annotation.</title>
        <authorList>
            <consortium name="The Broad Institute Genomics Platform"/>
            <consortium name="The Broad Institute Genome Sequencing Center for Infectious Disease"/>
            <person name="Wu L."/>
            <person name="Ma J."/>
        </authorList>
    </citation>
    <scope>NUCLEOTIDE SEQUENCE [LARGE SCALE GENOMIC DNA]</scope>
    <source>
        <strain evidence="5">JCM 18537</strain>
    </source>
</reference>
<dbReference type="Gene3D" id="3.30.750.24">
    <property type="entry name" value="STAS domain"/>
    <property type="match status" value="1"/>
</dbReference>
<evidence type="ECO:0000313" key="5">
    <source>
        <dbReference type="Proteomes" id="UP001501645"/>
    </source>
</evidence>
<organism evidence="4 5">
    <name type="scientific">Microbacterium gilvum</name>
    <dbReference type="NCBI Taxonomy" id="1336204"/>
    <lineage>
        <taxon>Bacteria</taxon>
        <taxon>Bacillati</taxon>
        <taxon>Actinomycetota</taxon>
        <taxon>Actinomycetes</taxon>
        <taxon>Micrococcales</taxon>
        <taxon>Microbacteriaceae</taxon>
        <taxon>Microbacterium</taxon>
    </lineage>
</organism>
<dbReference type="SUPFAM" id="SSF52091">
    <property type="entry name" value="SpoIIaa-like"/>
    <property type="match status" value="1"/>
</dbReference>
<dbReference type="PANTHER" id="PTHR33495:SF2">
    <property type="entry name" value="ANTI-SIGMA FACTOR ANTAGONIST TM_1081-RELATED"/>
    <property type="match status" value="1"/>
</dbReference>
<dbReference type="InterPro" id="IPR003658">
    <property type="entry name" value="Anti-sigma_ant"/>
</dbReference>
<evidence type="ECO:0000259" key="3">
    <source>
        <dbReference type="PROSITE" id="PS50801"/>
    </source>
</evidence>
<dbReference type="CDD" id="cd07043">
    <property type="entry name" value="STAS_anti-anti-sigma_factors"/>
    <property type="match status" value="1"/>
</dbReference>
<dbReference type="EMBL" id="BAABKO010000008">
    <property type="protein sequence ID" value="GAA4785715.1"/>
    <property type="molecule type" value="Genomic_DNA"/>
</dbReference>
<sequence>MNLSTTTHESHAVISVTGRLTAAGAPALRAAVQELVDAGSARIVLDLAATAFVDSSGLGAIIGGLKTARNAGGDLRIAAVPEPVAAVLRLTNLDRVLRAHPTPETAFDGD</sequence>
<protein>
    <recommendedName>
        <fullName evidence="2">Anti-sigma factor antagonist</fullName>
    </recommendedName>
</protein>
<evidence type="ECO:0000256" key="2">
    <source>
        <dbReference type="RuleBase" id="RU003749"/>
    </source>
</evidence>
<name>A0ABP9ATG4_9MICO</name>